<keyword evidence="5" id="KW-1185">Reference proteome</keyword>
<accession>A0ABW4GFX6</accession>
<proteinExistence type="predicted"/>
<protein>
    <submittedName>
        <fullName evidence="4">Zinc ribbon domain-containing protein</fullName>
    </submittedName>
</protein>
<evidence type="ECO:0000259" key="3">
    <source>
        <dbReference type="Pfam" id="PF07282"/>
    </source>
</evidence>
<feature type="region of interest" description="Disordered" evidence="2">
    <location>
        <begin position="438"/>
        <end position="542"/>
    </location>
</feature>
<gene>
    <name evidence="4" type="ORF">ACFSJ0_29550</name>
</gene>
<organism evidence="4 5">
    <name type="scientific">Nonomuraea guangzhouensis</name>
    <dbReference type="NCBI Taxonomy" id="1291555"/>
    <lineage>
        <taxon>Bacteria</taxon>
        <taxon>Bacillati</taxon>
        <taxon>Actinomycetota</taxon>
        <taxon>Actinomycetes</taxon>
        <taxon>Streptosporangiales</taxon>
        <taxon>Streptosporangiaceae</taxon>
        <taxon>Nonomuraea</taxon>
    </lineage>
</organism>
<sequence length="569" mass="62207">MCDRVMRCAQEQSARLLRLALHRRRLVAAIVATWPQEPGARTGAEWDALRALLPDGVTAADIRNRTRQIRAYRDANGVFPADLIELEEPPNVAAQVVLAAADRQLLTLERTGNRSTRLRLRLPLVESPASSRDWAWHVLPVALPPTVPPEAALCAPTVRVAKGRVRVDLPFKVPVGFAPAAGHVIGCGFDWGLNTLLTGVTGRLADGRVISDGRPFAYDASGICAKLHRLWAEREHLAAKHRHLERLLAAITPADSRYAALSTGCQALGVEHERLCARIQHVNKALAWSAARWAVDQAAAAGATVIYVEDLATLEARGRRGSVNARLSGQVRGRIVEAIRHLAAKHTIAVVTVPARGTSRYCPRCGEGTSVLRHCPAPDRLAERGWKWAWCPACGLSCDRDWAAAERIVSRGLLGQNATRTHRTTGVRTIATIVEGNVARARRTRKPTRAARRARRTRADLHPRPAARDRAKNRPTPKRPTRTSANPRNTSMTFSRVPDRRTVPAPPPTGDGQRPAGHAPKPGRHQPYRTGHVRNSHHRTGFHHAQATPVLTFTEYGGGLGQATPVRVA</sequence>
<feature type="domain" description="Cas12f1-like TNB" evidence="3">
    <location>
        <begin position="333"/>
        <end position="407"/>
    </location>
</feature>
<evidence type="ECO:0000256" key="1">
    <source>
        <dbReference type="ARBA" id="ARBA00023125"/>
    </source>
</evidence>
<dbReference type="Proteomes" id="UP001597097">
    <property type="component" value="Unassembled WGS sequence"/>
</dbReference>
<comment type="caution">
    <text evidence="4">The sequence shown here is derived from an EMBL/GenBank/DDBJ whole genome shotgun (WGS) entry which is preliminary data.</text>
</comment>
<evidence type="ECO:0000256" key="2">
    <source>
        <dbReference type="SAM" id="MobiDB-lite"/>
    </source>
</evidence>
<dbReference type="Pfam" id="PF07282">
    <property type="entry name" value="Cas12f1-like_TNB"/>
    <property type="match status" value="1"/>
</dbReference>
<feature type="compositionally biased region" description="Basic residues" evidence="2">
    <location>
        <begin position="440"/>
        <end position="456"/>
    </location>
</feature>
<dbReference type="RefSeq" id="WP_219538813.1">
    <property type="nucleotide sequence ID" value="NZ_JAHKRM010000051.1"/>
</dbReference>
<dbReference type="InterPro" id="IPR010095">
    <property type="entry name" value="Cas12f1-like_TNB"/>
</dbReference>
<keyword evidence="1" id="KW-0238">DNA-binding</keyword>
<name>A0ABW4GFX6_9ACTN</name>
<feature type="compositionally biased region" description="Basic and acidic residues" evidence="2">
    <location>
        <begin position="457"/>
        <end position="472"/>
    </location>
</feature>
<evidence type="ECO:0000313" key="4">
    <source>
        <dbReference type="EMBL" id="MFD1541231.1"/>
    </source>
</evidence>
<evidence type="ECO:0000313" key="5">
    <source>
        <dbReference type="Proteomes" id="UP001597097"/>
    </source>
</evidence>
<feature type="compositionally biased region" description="Polar residues" evidence="2">
    <location>
        <begin position="482"/>
        <end position="494"/>
    </location>
</feature>
<feature type="compositionally biased region" description="Basic residues" evidence="2">
    <location>
        <begin position="521"/>
        <end position="542"/>
    </location>
</feature>
<dbReference type="EMBL" id="JBHUCM010000025">
    <property type="protein sequence ID" value="MFD1541231.1"/>
    <property type="molecule type" value="Genomic_DNA"/>
</dbReference>
<reference evidence="5" key="1">
    <citation type="journal article" date="2019" name="Int. J. Syst. Evol. Microbiol.">
        <title>The Global Catalogue of Microorganisms (GCM) 10K type strain sequencing project: providing services to taxonomists for standard genome sequencing and annotation.</title>
        <authorList>
            <consortium name="The Broad Institute Genomics Platform"/>
            <consortium name="The Broad Institute Genome Sequencing Center for Infectious Disease"/>
            <person name="Wu L."/>
            <person name="Ma J."/>
        </authorList>
    </citation>
    <scope>NUCLEOTIDE SEQUENCE [LARGE SCALE GENOMIC DNA]</scope>
    <source>
        <strain evidence="5">CGMCC 1.15399</strain>
    </source>
</reference>